<dbReference type="CDD" id="cd05466">
    <property type="entry name" value="PBP2_LTTR_substrate"/>
    <property type="match status" value="1"/>
</dbReference>
<keyword evidence="2" id="KW-0805">Transcription regulation</keyword>
<dbReference type="GO" id="GO:0000976">
    <property type="term" value="F:transcription cis-regulatory region binding"/>
    <property type="evidence" value="ECO:0007669"/>
    <property type="project" value="TreeGrafter"/>
</dbReference>
<dbReference type="InterPro" id="IPR036388">
    <property type="entry name" value="WH-like_DNA-bd_sf"/>
</dbReference>
<reference evidence="6 7" key="1">
    <citation type="journal article" date="2019" name="Anaerobe">
        <title>Detection of Robinsoniella peoriensis in multiple bone samples of a trauma patient.</title>
        <authorList>
            <person name="Schrottner P."/>
            <person name="Hartwich K."/>
            <person name="Bunk B."/>
            <person name="Schober I."/>
            <person name="Helbig S."/>
            <person name="Rudolph W.W."/>
            <person name="Gunzer F."/>
        </authorList>
    </citation>
    <scope>NUCLEOTIDE SEQUENCE [LARGE SCALE GENOMIC DNA]</scope>
    <source>
        <strain evidence="6 7">DSM 106044</strain>
    </source>
</reference>
<dbReference type="PANTHER" id="PTHR30126:SF40">
    <property type="entry name" value="HTH-TYPE TRANSCRIPTIONAL REGULATOR GLTR"/>
    <property type="match status" value="1"/>
</dbReference>
<dbReference type="PANTHER" id="PTHR30126">
    <property type="entry name" value="HTH-TYPE TRANSCRIPTIONAL REGULATOR"/>
    <property type="match status" value="1"/>
</dbReference>
<dbReference type="Proteomes" id="UP000306509">
    <property type="component" value="Unassembled WGS sequence"/>
</dbReference>
<evidence type="ECO:0000256" key="2">
    <source>
        <dbReference type="ARBA" id="ARBA00023015"/>
    </source>
</evidence>
<keyword evidence="4" id="KW-0804">Transcription</keyword>
<dbReference type="RefSeq" id="WP_138003022.1">
    <property type="nucleotide sequence ID" value="NZ_QGQD01000064.1"/>
</dbReference>
<evidence type="ECO:0000313" key="7">
    <source>
        <dbReference type="Proteomes" id="UP000306509"/>
    </source>
</evidence>
<dbReference type="SUPFAM" id="SSF46785">
    <property type="entry name" value="Winged helix' DNA-binding domain"/>
    <property type="match status" value="1"/>
</dbReference>
<proteinExistence type="inferred from homology"/>
<keyword evidence="3" id="KW-0238">DNA-binding</keyword>
<dbReference type="PROSITE" id="PS50931">
    <property type="entry name" value="HTH_LYSR"/>
    <property type="match status" value="1"/>
</dbReference>
<dbReference type="Pfam" id="PF03466">
    <property type="entry name" value="LysR_substrate"/>
    <property type="match status" value="1"/>
</dbReference>
<dbReference type="Gene3D" id="3.40.190.290">
    <property type="match status" value="1"/>
</dbReference>
<evidence type="ECO:0000259" key="5">
    <source>
        <dbReference type="PROSITE" id="PS50931"/>
    </source>
</evidence>
<dbReference type="Gene3D" id="1.10.10.10">
    <property type="entry name" value="Winged helix-like DNA-binding domain superfamily/Winged helix DNA-binding domain"/>
    <property type="match status" value="1"/>
</dbReference>
<feature type="domain" description="HTH lysR-type" evidence="5">
    <location>
        <begin position="1"/>
        <end position="58"/>
    </location>
</feature>
<sequence length="290" mass="33787">MNIENLKTFLTLSELKNFTQTADQYYIVQSTVTNRIMELEKELGKKLFIRQKKSVELTEEGRRFLPYAKRIVELEHTAVMELGMLHSFAEHLRIGTVNTVYDCHLTKCMSRILRECPDISVKVIIDHSNKLIRMLQDGTLDVIFTFVPTERTGFTCIPFQTDELVLVTSWNNTEYEKGITRDILQNLYYLYCDFVLGEGGNFMRDIFPKKNPFPFEIDKSTKLLPYLMDGIGYSFLPRSFVGKYLEDQRLREIPLLDFAAPVIQSYFITKDLKTQKKAVADFKNMIYTTG</sequence>
<keyword evidence="7" id="KW-1185">Reference proteome</keyword>
<dbReference type="EMBL" id="QGQD01000064">
    <property type="protein sequence ID" value="TLC99840.1"/>
    <property type="molecule type" value="Genomic_DNA"/>
</dbReference>
<dbReference type="FunFam" id="1.10.10.10:FF:000001">
    <property type="entry name" value="LysR family transcriptional regulator"/>
    <property type="match status" value="1"/>
</dbReference>
<dbReference type="Pfam" id="PF00126">
    <property type="entry name" value="HTH_1"/>
    <property type="match status" value="1"/>
</dbReference>
<dbReference type="STRING" id="180332.GCA_000797495_04643"/>
<evidence type="ECO:0000313" key="6">
    <source>
        <dbReference type="EMBL" id="TLC99840.1"/>
    </source>
</evidence>
<dbReference type="InterPro" id="IPR000847">
    <property type="entry name" value="LysR_HTH_N"/>
</dbReference>
<gene>
    <name evidence="6" type="primary">yofA_4</name>
    <name evidence="6" type="ORF">DSM106044_03307</name>
</gene>
<evidence type="ECO:0000256" key="1">
    <source>
        <dbReference type="ARBA" id="ARBA00009437"/>
    </source>
</evidence>
<dbReference type="InterPro" id="IPR005119">
    <property type="entry name" value="LysR_subst-bd"/>
</dbReference>
<comment type="caution">
    <text evidence="6">The sequence shown here is derived from an EMBL/GenBank/DDBJ whole genome shotgun (WGS) entry which is preliminary data.</text>
</comment>
<accession>A0A4U8Q4W7</accession>
<comment type="similarity">
    <text evidence="1">Belongs to the LysR transcriptional regulatory family.</text>
</comment>
<evidence type="ECO:0000256" key="3">
    <source>
        <dbReference type="ARBA" id="ARBA00023125"/>
    </source>
</evidence>
<protein>
    <submittedName>
        <fullName evidence="6">HTH-type transcriptional regulator YofA</fullName>
    </submittedName>
</protein>
<organism evidence="6 7">
    <name type="scientific">Robinsoniella peoriensis</name>
    <dbReference type="NCBI Taxonomy" id="180332"/>
    <lineage>
        <taxon>Bacteria</taxon>
        <taxon>Bacillati</taxon>
        <taxon>Bacillota</taxon>
        <taxon>Clostridia</taxon>
        <taxon>Lachnospirales</taxon>
        <taxon>Lachnospiraceae</taxon>
        <taxon>Robinsoniella</taxon>
    </lineage>
</organism>
<dbReference type="GO" id="GO:0003700">
    <property type="term" value="F:DNA-binding transcription factor activity"/>
    <property type="evidence" value="ECO:0007669"/>
    <property type="project" value="InterPro"/>
</dbReference>
<dbReference type="AlphaFoldDB" id="A0A4U8Q4W7"/>
<evidence type="ECO:0000256" key="4">
    <source>
        <dbReference type="ARBA" id="ARBA00023163"/>
    </source>
</evidence>
<name>A0A4U8Q4W7_9FIRM</name>
<dbReference type="SUPFAM" id="SSF53850">
    <property type="entry name" value="Periplasmic binding protein-like II"/>
    <property type="match status" value="1"/>
</dbReference>
<dbReference type="InterPro" id="IPR036390">
    <property type="entry name" value="WH_DNA-bd_sf"/>
</dbReference>